<dbReference type="STRING" id="684552.SAMN04489719_1786"/>
<dbReference type="GO" id="GO:0016810">
    <property type="term" value="F:hydrolase activity, acting on carbon-nitrogen (but not peptide) bonds"/>
    <property type="evidence" value="ECO:0007669"/>
    <property type="project" value="InterPro"/>
</dbReference>
<dbReference type="InterPro" id="IPR011059">
    <property type="entry name" value="Metal-dep_hydrolase_composite"/>
</dbReference>
<dbReference type="AlphaFoldDB" id="A0A1H1QAU0"/>
<organism evidence="2 3">
    <name type="scientific">Agrococcus carbonis</name>
    <dbReference type="NCBI Taxonomy" id="684552"/>
    <lineage>
        <taxon>Bacteria</taxon>
        <taxon>Bacillati</taxon>
        <taxon>Actinomycetota</taxon>
        <taxon>Actinomycetes</taxon>
        <taxon>Micrococcales</taxon>
        <taxon>Microbacteriaceae</taxon>
        <taxon>Agrococcus</taxon>
    </lineage>
</organism>
<sequence length="498" mass="51378">MRLANGRLVDGTLVDIDVLDGSIERVSPAGSTPVVGERHDLEGATVVPGLWDEHTHMGQWARHRMRPSVLEAGSAEEAAAIAGAAAHRHSGTGPLVLVGMRDGFWPAPPTRALLDEATGAIPTLVVSSDVHCSWPNSAMLARLGIDTDASLLREEAAFDALQALDGLLDDDELDRHVVEALADAASLGVVGVVDLEFDDAVGAWARPGRGTPTRVDAGIYPQHLDLAAARGLPGGAPLVAPGGRGALRARVGPFKVITDGSLGTRTAWTAHPYDGATGGGTGTRNVDGDALDRMLGDATALGLGAAVHAIGDAAVSAAIDALERAAAAGRHVAGDRIEHAQLVAAADIPRMARLGLVASIQPEHALDDRELTAALWGDRAADAFRIRSFVDAGVAIALGSDAPVTPLDPWRAIATAVTRTRDAERPWQPDEAISLERAIAASARTRIAAGQPADLVVLADALPSADEIAHDPGGSAERLRATAVRATLIEGEPVHGAL</sequence>
<dbReference type="SUPFAM" id="SSF51556">
    <property type="entry name" value="Metallo-dependent hydrolases"/>
    <property type="match status" value="1"/>
</dbReference>
<dbReference type="Pfam" id="PF07969">
    <property type="entry name" value="Amidohydro_3"/>
    <property type="match status" value="1"/>
</dbReference>
<dbReference type="EMBL" id="LT629734">
    <property type="protein sequence ID" value="SDS20612.1"/>
    <property type="molecule type" value="Genomic_DNA"/>
</dbReference>
<protein>
    <recommendedName>
        <fullName evidence="1">Amidohydrolase 3 domain-containing protein</fullName>
    </recommendedName>
</protein>
<dbReference type="PANTHER" id="PTHR22642:SF2">
    <property type="entry name" value="PROTEIN LONG AFTER FAR-RED 3"/>
    <property type="match status" value="1"/>
</dbReference>
<accession>A0A1H1QAU0</accession>
<dbReference type="Gene3D" id="3.10.310.70">
    <property type="match status" value="1"/>
</dbReference>
<dbReference type="Gene3D" id="3.20.20.140">
    <property type="entry name" value="Metal-dependent hydrolases"/>
    <property type="match status" value="1"/>
</dbReference>
<proteinExistence type="predicted"/>
<dbReference type="Gene3D" id="2.30.40.10">
    <property type="entry name" value="Urease, subunit C, domain 1"/>
    <property type="match status" value="1"/>
</dbReference>
<evidence type="ECO:0000313" key="2">
    <source>
        <dbReference type="EMBL" id="SDS20612.1"/>
    </source>
</evidence>
<dbReference type="InterPro" id="IPR032466">
    <property type="entry name" value="Metal_Hydrolase"/>
</dbReference>
<evidence type="ECO:0000259" key="1">
    <source>
        <dbReference type="Pfam" id="PF07969"/>
    </source>
</evidence>
<dbReference type="RefSeq" id="WP_092666684.1">
    <property type="nucleotide sequence ID" value="NZ_LT629734.1"/>
</dbReference>
<dbReference type="Proteomes" id="UP000199649">
    <property type="component" value="Chromosome I"/>
</dbReference>
<feature type="domain" description="Amidohydrolase 3" evidence="1">
    <location>
        <begin position="40"/>
        <end position="495"/>
    </location>
</feature>
<dbReference type="SUPFAM" id="SSF51338">
    <property type="entry name" value="Composite domain of metallo-dependent hydrolases"/>
    <property type="match status" value="1"/>
</dbReference>
<evidence type="ECO:0000313" key="3">
    <source>
        <dbReference type="Proteomes" id="UP000199649"/>
    </source>
</evidence>
<name>A0A1H1QAU0_9MICO</name>
<dbReference type="InterPro" id="IPR013108">
    <property type="entry name" value="Amidohydro_3"/>
</dbReference>
<dbReference type="PANTHER" id="PTHR22642">
    <property type="entry name" value="IMIDAZOLONEPROPIONASE"/>
    <property type="match status" value="1"/>
</dbReference>
<gene>
    <name evidence="2" type="ORF">SAMN04489719_1786</name>
</gene>
<reference evidence="3" key="1">
    <citation type="submission" date="2016-10" db="EMBL/GenBank/DDBJ databases">
        <authorList>
            <person name="Varghese N."/>
            <person name="Submissions S."/>
        </authorList>
    </citation>
    <scope>NUCLEOTIDE SEQUENCE [LARGE SCALE GENOMIC DNA]</scope>
    <source>
        <strain evidence="3">DSM 22965</strain>
    </source>
</reference>
<dbReference type="OrthoDB" id="3238066at2"/>
<keyword evidence="3" id="KW-1185">Reference proteome</keyword>